<organism evidence="1">
    <name type="scientific">Gallibacterium anatis</name>
    <dbReference type="NCBI Taxonomy" id="750"/>
    <lineage>
        <taxon>Bacteria</taxon>
        <taxon>Pseudomonadati</taxon>
        <taxon>Pseudomonadota</taxon>
        <taxon>Gammaproteobacteria</taxon>
        <taxon>Pasteurellales</taxon>
        <taxon>Pasteurellaceae</taxon>
        <taxon>Gallibacterium</taxon>
    </lineage>
</organism>
<accession>A0A930Y4Z6</accession>
<sequence length="52" mass="5757">MMLAEIPWVRLGVGLPTTLLPMTLVIVSSSCTGEYWNAVIVIFVRDEFRSSG</sequence>
<reference evidence="1" key="1">
    <citation type="submission" date="2020-11" db="EMBL/GenBank/DDBJ databases">
        <title>Gallibacterium anatis 1637, full genome, WGS.</title>
        <authorList>
            <person name="Laishevtcev A.I."/>
            <person name="Yakimova E.A."/>
            <person name="Petkovich D."/>
            <person name="Stepanova T.V."/>
            <person name="Kalendr R.S."/>
            <person name="Rubalsky E.O."/>
            <person name="Zulkarneev E.R."/>
            <person name="Aleshkin A.V."/>
        </authorList>
    </citation>
    <scope>NUCLEOTIDE SEQUENCE</scope>
    <source>
        <strain evidence="1">1637</strain>
    </source>
</reference>
<dbReference type="AlphaFoldDB" id="A0A930Y4Z6"/>
<proteinExistence type="predicted"/>
<gene>
    <name evidence="1" type="ORF">INT80_05375</name>
</gene>
<evidence type="ECO:0000313" key="1">
    <source>
        <dbReference type="EMBL" id="MBF4102485.1"/>
    </source>
</evidence>
<dbReference type="EMBL" id="JADION010000012">
    <property type="protein sequence ID" value="MBF4102485.1"/>
    <property type="molecule type" value="Genomic_DNA"/>
</dbReference>
<protein>
    <submittedName>
        <fullName evidence="1">Uncharacterized protein</fullName>
    </submittedName>
</protein>
<name>A0A930Y4Z6_9PAST</name>
<comment type="caution">
    <text evidence="1">The sequence shown here is derived from an EMBL/GenBank/DDBJ whole genome shotgun (WGS) entry which is preliminary data.</text>
</comment>